<proteinExistence type="predicted"/>
<sequence>MAKNLNANSLWQRIKRRCSATFLTQTTADSSRLVESLLVTGSLYGIELGNIDPSWYRQK</sequence>
<comment type="caution">
    <text evidence="1">The sequence shown here is derived from an EMBL/GenBank/DDBJ whole genome shotgun (WGS) entry which is preliminary data.</text>
</comment>
<evidence type="ECO:0000313" key="1">
    <source>
        <dbReference type="EMBL" id="ORJ26635.1"/>
    </source>
</evidence>
<reference evidence="1 2" key="1">
    <citation type="journal article" date="2017" name="Int. J. Syst. Evol. Microbiol.">
        <title>Rouxiella badensis sp. nov. and Rouxiella silvae sp. nov. isolated from peat bog soil in Germany and emendation of the genus description.</title>
        <authorList>
            <person name="Le Fleche-Mateos A."/>
            <person name="Kugler J.H."/>
            <person name="Hansen S.H."/>
            <person name="Syldatk C."/>
            <person name="Hausmann R."/>
            <person name="Lomprez F."/>
            <person name="Vandenbogaert M."/>
            <person name="Manuguerra J.C."/>
            <person name="Grimont P.A."/>
        </authorList>
    </citation>
    <scope>NUCLEOTIDE SEQUENCE [LARGE SCALE GENOMIC DNA]</scope>
    <source>
        <strain evidence="1 2">DSM 100043</strain>
    </source>
</reference>
<protein>
    <submittedName>
        <fullName evidence="1">Uncharacterized protein</fullName>
    </submittedName>
</protein>
<evidence type="ECO:0000313" key="2">
    <source>
        <dbReference type="Proteomes" id="UP000192536"/>
    </source>
</evidence>
<dbReference type="STRING" id="1646377.BS640_04295"/>
<accession>A0A1X0WIM6</accession>
<name>A0A1X0WIM6_9GAMM</name>
<gene>
    <name evidence="1" type="ORF">BS640_04295</name>
</gene>
<dbReference type="EMBL" id="MRWE01000005">
    <property type="protein sequence ID" value="ORJ26635.1"/>
    <property type="molecule type" value="Genomic_DNA"/>
</dbReference>
<keyword evidence="2" id="KW-1185">Reference proteome</keyword>
<organism evidence="1 2">
    <name type="scientific">Rouxiella badensis</name>
    <dbReference type="NCBI Taxonomy" id="1646377"/>
    <lineage>
        <taxon>Bacteria</taxon>
        <taxon>Pseudomonadati</taxon>
        <taxon>Pseudomonadota</taxon>
        <taxon>Gammaproteobacteria</taxon>
        <taxon>Enterobacterales</taxon>
        <taxon>Yersiniaceae</taxon>
        <taxon>Rouxiella</taxon>
    </lineage>
</organism>
<dbReference type="AlphaFoldDB" id="A0A1X0WIM6"/>
<dbReference type="Proteomes" id="UP000192536">
    <property type="component" value="Unassembled WGS sequence"/>
</dbReference>